<evidence type="ECO:0000313" key="3">
    <source>
        <dbReference type="Proteomes" id="UP001328107"/>
    </source>
</evidence>
<proteinExistence type="predicted"/>
<feature type="transmembrane region" description="Helical" evidence="1">
    <location>
        <begin position="235"/>
        <end position="253"/>
    </location>
</feature>
<gene>
    <name evidence="2" type="ORF">PMAYCL1PPCAC_17326</name>
</gene>
<evidence type="ECO:0000256" key="1">
    <source>
        <dbReference type="SAM" id="Phobius"/>
    </source>
</evidence>
<feature type="transmembrane region" description="Helical" evidence="1">
    <location>
        <begin position="194"/>
        <end position="223"/>
    </location>
</feature>
<evidence type="ECO:0000313" key="2">
    <source>
        <dbReference type="EMBL" id="GMR47131.1"/>
    </source>
</evidence>
<feature type="non-terminal residue" evidence="2">
    <location>
        <position position="278"/>
    </location>
</feature>
<feature type="transmembrane region" description="Helical" evidence="1">
    <location>
        <begin position="100"/>
        <end position="125"/>
    </location>
</feature>
<name>A0AAN5I0T7_9BILA</name>
<feature type="transmembrane region" description="Helical" evidence="1">
    <location>
        <begin position="56"/>
        <end position="79"/>
    </location>
</feature>
<dbReference type="EMBL" id="BTRK01000004">
    <property type="protein sequence ID" value="GMR47131.1"/>
    <property type="molecule type" value="Genomic_DNA"/>
</dbReference>
<keyword evidence="1" id="KW-1133">Transmembrane helix</keyword>
<keyword evidence="3" id="KW-1185">Reference proteome</keyword>
<dbReference type="PANTHER" id="PTHR31552:SF31">
    <property type="entry name" value="SERPENTINE RECEPTOR CLASS GAMMA"/>
    <property type="match status" value="1"/>
</dbReference>
<reference evidence="3" key="1">
    <citation type="submission" date="2022-10" db="EMBL/GenBank/DDBJ databases">
        <title>Genome assembly of Pristionchus species.</title>
        <authorList>
            <person name="Yoshida K."/>
            <person name="Sommer R.J."/>
        </authorList>
    </citation>
    <scope>NUCLEOTIDE SEQUENCE [LARGE SCALE GENOMIC DNA]</scope>
    <source>
        <strain evidence="3">RS5460</strain>
    </source>
</reference>
<accession>A0AAN5I0T7</accession>
<protein>
    <recommendedName>
        <fullName evidence="4">G protein-coupled receptor</fullName>
    </recommendedName>
</protein>
<keyword evidence="1" id="KW-0472">Membrane</keyword>
<keyword evidence="1" id="KW-0812">Transmembrane</keyword>
<dbReference type="Gene3D" id="1.20.1070.10">
    <property type="entry name" value="Rhodopsin 7-helix transmembrane proteins"/>
    <property type="match status" value="1"/>
</dbReference>
<sequence>EIVDYSLLIAQSYLLLRLSLARSSYLKTPFFYFFLLTGVDVQNGLCDEDFCFCLQFFYQIMNIFGVTGSTIGKMIIAAHRYAVMRHVNLMKDVWSDRIKFVLTGVLIFVSGCRCISVFFCGYSYVNREGVKLVSYFDDECTVVDKSESSVTYFAYIIVSLILTVLTSRQLYKIQQQSDVITKTKKFIMDQQRKMFIIVSVCTISHLIKAIHQFCWVFAAYFHLQFNAMLQATYSYPHYLATYSASITLVLFSPRVRELLKSRRDVEERNHAGITAILS</sequence>
<comment type="caution">
    <text evidence="2">The sequence shown here is derived from an EMBL/GenBank/DDBJ whole genome shotgun (WGS) entry which is preliminary data.</text>
</comment>
<feature type="transmembrane region" description="Helical" evidence="1">
    <location>
        <begin position="152"/>
        <end position="173"/>
    </location>
</feature>
<organism evidence="2 3">
    <name type="scientific">Pristionchus mayeri</name>
    <dbReference type="NCBI Taxonomy" id="1317129"/>
    <lineage>
        <taxon>Eukaryota</taxon>
        <taxon>Metazoa</taxon>
        <taxon>Ecdysozoa</taxon>
        <taxon>Nematoda</taxon>
        <taxon>Chromadorea</taxon>
        <taxon>Rhabditida</taxon>
        <taxon>Rhabditina</taxon>
        <taxon>Diplogasteromorpha</taxon>
        <taxon>Diplogasteroidea</taxon>
        <taxon>Neodiplogasteridae</taxon>
        <taxon>Pristionchus</taxon>
    </lineage>
</organism>
<dbReference type="AlphaFoldDB" id="A0AAN5I0T7"/>
<evidence type="ECO:0008006" key="4">
    <source>
        <dbReference type="Google" id="ProtNLM"/>
    </source>
</evidence>
<dbReference type="PANTHER" id="PTHR31552">
    <property type="entry name" value="SERPENTINE RECEPTOR CLASS GAMMA"/>
    <property type="match status" value="1"/>
</dbReference>
<dbReference type="Proteomes" id="UP001328107">
    <property type="component" value="Unassembled WGS sequence"/>
</dbReference>
<feature type="non-terminal residue" evidence="2">
    <location>
        <position position="1"/>
    </location>
</feature>